<comment type="caution">
    <text evidence="9">The sequence shown here is derived from an EMBL/GenBank/DDBJ whole genome shotgun (WGS) entry which is preliminary data.</text>
</comment>
<dbReference type="Gene3D" id="3.30.1380.20">
    <property type="entry name" value="Trafficking protein particle complex subunit 3"/>
    <property type="match status" value="1"/>
</dbReference>
<dbReference type="InterPro" id="IPR024096">
    <property type="entry name" value="NO_sig/Golgi_transp_ligand-bd"/>
</dbReference>
<dbReference type="InterPro" id="IPR003593">
    <property type="entry name" value="AAA+_ATPase"/>
</dbReference>
<dbReference type="Pfam" id="PF25601">
    <property type="entry name" value="AAA_lid_14"/>
    <property type="match status" value="1"/>
</dbReference>
<dbReference type="InterPro" id="IPR009057">
    <property type="entry name" value="Homeodomain-like_sf"/>
</dbReference>
<organism evidence="9 10">
    <name type="scientific">Croceicoccus mobilis</name>
    <dbReference type="NCBI Taxonomy" id="1703339"/>
    <lineage>
        <taxon>Bacteria</taxon>
        <taxon>Pseudomonadati</taxon>
        <taxon>Pseudomonadota</taxon>
        <taxon>Alphaproteobacteria</taxon>
        <taxon>Sphingomonadales</taxon>
        <taxon>Erythrobacteraceae</taxon>
        <taxon>Croceicoccus</taxon>
    </lineage>
</organism>
<evidence type="ECO:0000256" key="1">
    <source>
        <dbReference type="ARBA" id="ARBA00022741"/>
    </source>
</evidence>
<dbReference type="PROSITE" id="PS50045">
    <property type="entry name" value="SIGMA54_INTERACT_4"/>
    <property type="match status" value="1"/>
</dbReference>
<evidence type="ECO:0000313" key="10">
    <source>
        <dbReference type="Proteomes" id="UP000612349"/>
    </source>
</evidence>
<keyword evidence="5" id="KW-0238">DNA-binding</keyword>
<dbReference type="EMBL" id="BMIP01000005">
    <property type="protein sequence ID" value="GGD74659.1"/>
    <property type="molecule type" value="Genomic_DNA"/>
</dbReference>
<dbReference type="SMART" id="SM00382">
    <property type="entry name" value="AAA"/>
    <property type="match status" value="1"/>
</dbReference>
<dbReference type="SUPFAM" id="SSF52540">
    <property type="entry name" value="P-loop containing nucleoside triphosphate hydrolases"/>
    <property type="match status" value="1"/>
</dbReference>
<dbReference type="InterPro" id="IPR002197">
    <property type="entry name" value="HTH_Fis"/>
</dbReference>
<dbReference type="GO" id="GO:0006355">
    <property type="term" value="P:regulation of DNA-templated transcription"/>
    <property type="evidence" value="ECO:0007669"/>
    <property type="project" value="InterPro"/>
</dbReference>
<dbReference type="OrthoDB" id="7324976at2"/>
<reference evidence="9" key="1">
    <citation type="journal article" date="2014" name="Int. J. Syst. Evol. Microbiol.">
        <title>Complete genome sequence of Corynebacterium casei LMG S-19264T (=DSM 44701T), isolated from a smear-ripened cheese.</title>
        <authorList>
            <consortium name="US DOE Joint Genome Institute (JGI-PGF)"/>
            <person name="Walter F."/>
            <person name="Albersmeier A."/>
            <person name="Kalinowski J."/>
            <person name="Ruckert C."/>
        </authorList>
    </citation>
    <scope>NUCLEOTIDE SEQUENCE</scope>
    <source>
        <strain evidence="9">CGMCC 1.15360</strain>
    </source>
</reference>
<dbReference type="Pfam" id="PF02954">
    <property type="entry name" value="HTH_8"/>
    <property type="match status" value="1"/>
</dbReference>
<keyword evidence="4" id="KW-0805">Transcription regulation</keyword>
<dbReference type="FunFam" id="1.10.8.60:FF:000014">
    <property type="entry name" value="DNA-binding transcriptional regulator NtrC"/>
    <property type="match status" value="1"/>
</dbReference>
<evidence type="ECO:0000256" key="4">
    <source>
        <dbReference type="ARBA" id="ARBA00023015"/>
    </source>
</evidence>
<gene>
    <name evidence="9" type="ORF">GCM10010990_25420</name>
</gene>
<dbReference type="InterPro" id="IPR002078">
    <property type="entry name" value="Sigma_54_int"/>
</dbReference>
<keyword evidence="7" id="KW-0804">Transcription</keyword>
<dbReference type="AlphaFoldDB" id="A0A916Z3T1"/>
<dbReference type="GO" id="GO:0005524">
    <property type="term" value="F:ATP binding"/>
    <property type="evidence" value="ECO:0007669"/>
    <property type="project" value="UniProtKB-KW"/>
</dbReference>
<dbReference type="Gene3D" id="3.40.50.300">
    <property type="entry name" value="P-loop containing nucleotide triphosphate hydrolases"/>
    <property type="match status" value="1"/>
</dbReference>
<keyword evidence="10" id="KW-1185">Reference proteome</keyword>
<evidence type="ECO:0000256" key="6">
    <source>
        <dbReference type="ARBA" id="ARBA00023159"/>
    </source>
</evidence>
<dbReference type="RefSeq" id="WP_082922581.1">
    <property type="nucleotide sequence ID" value="NZ_BMIP01000005.1"/>
</dbReference>
<evidence type="ECO:0000256" key="3">
    <source>
        <dbReference type="ARBA" id="ARBA00023012"/>
    </source>
</evidence>
<dbReference type="PANTHER" id="PTHR32071">
    <property type="entry name" value="TRANSCRIPTIONAL REGULATORY PROTEIN"/>
    <property type="match status" value="1"/>
</dbReference>
<evidence type="ECO:0000259" key="8">
    <source>
        <dbReference type="PROSITE" id="PS50045"/>
    </source>
</evidence>
<dbReference type="InterPro" id="IPR058031">
    <property type="entry name" value="AAA_lid_NorR"/>
</dbReference>
<dbReference type="GO" id="GO:0000160">
    <property type="term" value="P:phosphorelay signal transduction system"/>
    <property type="evidence" value="ECO:0007669"/>
    <property type="project" value="UniProtKB-KW"/>
</dbReference>
<dbReference type="PANTHER" id="PTHR32071:SF57">
    <property type="entry name" value="C4-DICARBOXYLATE TRANSPORT TRANSCRIPTIONAL REGULATORY PROTEIN DCTD"/>
    <property type="match status" value="1"/>
</dbReference>
<protein>
    <submittedName>
        <fullName evidence="9">Sigma-54-dependent Fis family transcriptional regulator</fullName>
    </submittedName>
</protein>
<dbReference type="Pfam" id="PF02830">
    <property type="entry name" value="V4R"/>
    <property type="match status" value="1"/>
</dbReference>
<keyword evidence="3" id="KW-0902">Two-component regulatory system</keyword>
<dbReference type="PROSITE" id="PS00675">
    <property type="entry name" value="SIGMA54_INTERACT_1"/>
    <property type="match status" value="1"/>
</dbReference>
<dbReference type="Pfam" id="PF00158">
    <property type="entry name" value="Sigma54_activat"/>
    <property type="match status" value="1"/>
</dbReference>
<dbReference type="Pfam" id="PF06505">
    <property type="entry name" value="XylR_N"/>
    <property type="match status" value="1"/>
</dbReference>
<evidence type="ECO:0000313" key="9">
    <source>
        <dbReference type="EMBL" id="GGD74659.1"/>
    </source>
</evidence>
<dbReference type="InterPro" id="IPR025662">
    <property type="entry name" value="Sigma_54_int_dom_ATP-bd_1"/>
</dbReference>
<dbReference type="SUPFAM" id="SSF46689">
    <property type="entry name" value="Homeodomain-like"/>
    <property type="match status" value="1"/>
</dbReference>
<dbReference type="PROSITE" id="PS00676">
    <property type="entry name" value="SIGMA54_INTERACT_2"/>
    <property type="match status" value="1"/>
</dbReference>
<feature type="domain" description="Sigma-54 factor interaction" evidence="8">
    <location>
        <begin position="253"/>
        <end position="482"/>
    </location>
</feature>
<keyword evidence="6" id="KW-0010">Activator</keyword>
<dbReference type="Gene3D" id="1.10.8.60">
    <property type="match status" value="1"/>
</dbReference>
<dbReference type="FunFam" id="3.40.50.300:FF:000006">
    <property type="entry name" value="DNA-binding transcriptional regulator NtrC"/>
    <property type="match status" value="1"/>
</dbReference>
<dbReference type="Proteomes" id="UP000612349">
    <property type="component" value="Unassembled WGS sequence"/>
</dbReference>
<evidence type="ECO:0000256" key="5">
    <source>
        <dbReference type="ARBA" id="ARBA00023125"/>
    </source>
</evidence>
<dbReference type="SUPFAM" id="SSF111126">
    <property type="entry name" value="Ligand-binding domain in the NO signalling and Golgi transport"/>
    <property type="match status" value="1"/>
</dbReference>
<evidence type="ECO:0000256" key="7">
    <source>
        <dbReference type="ARBA" id="ARBA00023163"/>
    </source>
</evidence>
<dbReference type="InterPro" id="IPR027417">
    <property type="entry name" value="P-loop_NTPase"/>
</dbReference>
<dbReference type="Gene3D" id="1.10.10.60">
    <property type="entry name" value="Homeodomain-like"/>
    <property type="match status" value="1"/>
</dbReference>
<sequence length="590" mass="65185">MPSETCPIWQREEDASGQVDFARMKRLAEPLVEDLRQSFRFDPDTAEITLNGERMVLTDNRGLGSMRRELIAALGYERARGVATRMGYGMGAADAQLARSLRKDDDVFAGFAVGPQLHALKGSVKVEPIVFRANHAEGSFYSEYYWHNSAECCAHRDAVGIGPYPGGWQQVGYASGYASAFFGRPMIFRELQCIAMGHERCFLVGKPAEEWENADEEARWFRAEEYADRTGGRAKGAARAEPSEDLKIGTRSIVGASAGFNLALHLVDRVARTRAPVLFTGESGVGKEVFARELHKRSDRAEGPLIAVNCAAIPETLIEAELFGVERGAYTGADGARAGRFERAEGGTLFLDEIATLSPGAQAKLLRVLQESEFERVGASKVMKANVRLIAATNDDLHANVAKGLFRADLLHRITTFPIHIPPLRDRREDIPLLANHFLRKMCKRHGRTIKGFTDTLVRHFHDYRWPGNVREMENLVERAVILANDGEAIDIHHLTISGAVAIDDDGGRVDNPFWSFVLDRVRNGDGDRVEETMLDSGLSKDELVDVAIAGALRRSGGNVTEAAQMLKMSRSQLNYWIRKNSRDDAGSGA</sequence>
<dbReference type="InterPro" id="IPR004096">
    <property type="entry name" value="V4R"/>
</dbReference>
<dbReference type="InterPro" id="IPR010523">
    <property type="entry name" value="XylR_N"/>
</dbReference>
<keyword evidence="2" id="KW-0067">ATP-binding</keyword>
<dbReference type="SMART" id="SM00989">
    <property type="entry name" value="V4R"/>
    <property type="match status" value="1"/>
</dbReference>
<proteinExistence type="predicted"/>
<reference evidence="9" key="2">
    <citation type="submission" date="2020-09" db="EMBL/GenBank/DDBJ databases">
        <authorList>
            <person name="Sun Q."/>
            <person name="Zhou Y."/>
        </authorList>
    </citation>
    <scope>NUCLEOTIDE SEQUENCE</scope>
    <source>
        <strain evidence="9">CGMCC 1.15360</strain>
    </source>
</reference>
<evidence type="ECO:0000256" key="2">
    <source>
        <dbReference type="ARBA" id="ARBA00022840"/>
    </source>
</evidence>
<dbReference type="InterPro" id="IPR025943">
    <property type="entry name" value="Sigma_54_int_dom_ATP-bd_2"/>
</dbReference>
<dbReference type="GO" id="GO:0043565">
    <property type="term" value="F:sequence-specific DNA binding"/>
    <property type="evidence" value="ECO:0007669"/>
    <property type="project" value="InterPro"/>
</dbReference>
<dbReference type="CDD" id="cd00009">
    <property type="entry name" value="AAA"/>
    <property type="match status" value="1"/>
</dbReference>
<keyword evidence="1" id="KW-0547">Nucleotide-binding</keyword>
<accession>A0A916Z3T1</accession>
<name>A0A916Z3T1_9SPHN</name>